<dbReference type="Gene3D" id="1.10.287.130">
    <property type="match status" value="1"/>
</dbReference>
<dbReference type="InterPro" id="IPR005467">
    <property type="entry name" value="His_kinase_dom"/>
</dbReference>
<keyword evidence="13" id="KW-0902">Two-component regulatory system</keyword>
<evidence type="ECO:0000313" key="19">
    <source>
        <dbReference type="Proteomes" id="UP000450917"/>
    </source>
</evidence>
<dbReference type="AlphaFoldDB" id="A0A7X2ZC81"/>
<dbReference type="EC" id="2.7.13.3" evidence="3"/>
<dbReference type="InterPro" id="IPR036890">
    <property type="entry name" value="HATPase_C_sf"/>
</dbReference>
<name>A0A7X2ZC81_9BACL</name>
<dbReference type="SUPFAM" id="SSF55874">
    <property type="entry name" value="ATPase domain of HSP90 chaperone/DNA topoisomerase II/histidine kinase"/>
    <property type="match status" value="1"/>
</dbReference>
<evidence type="ECO:0000256" key="15">
    <source>
        <dbReference type="SAM" id="Phobius"/>
    </source>
</evidence>
<evidence type="ECO:0000259" key="17">
    <source>
        <dbReference type="PROSITE" id="PS50885"/>
    </source>
</evidence>
<keyword evidence="7" id="KW-0808">Transferase</keyword>
<dbReference type="InterPro" id="IPR004358">
    <property type="entry name" value="Sig_transdc_His_kin-like_C"/>
</dbReference>
<keyword evidence="19" id="KW-1185">Reference proteome</keyword>
<proteinExistence type="predicted"/>
<dbReference type="CDD" id="cd00082">
    <property type="entry name" value="HisKA"/>
    <property type="match status" value="1"/>
</dbReference>
<dbReference type="PROSITE" id="PS50885">
    <property type="entry name" value="HAMP"/>
    <property type="match status" value="1"/>
</dbReference>
<feature type="transmembrane region" description="Helical" evidence="15">
    <location>
        <begin position="21"/>
        <end position="43"/>
    </location>
</feature>
<dbReference type="CDD" id="cd06225">
    <property type="entry name" value="HAMP"/>
    <property type="match status" value="1"/>
</dbReference>
<evidence type="ECO:0000256" key="9">
    <source>
        <dbReference type="ARBA" id="ARBA00022741"/>
    </source>
</evidence>
<protein>
    <recommendedName>
        <fullName evidence="4">Signal transduction histidine-protein kinase ArlS</fullName>
        <ecNumber evidence="3">2.7.13.3</ecNumber>
    </recommendedName>
</protein>
<dbReference type="GO" id="GO:0000155">
    <property type="term" value="F:phosphorelay sensor kinase activity"/>
    <property type="evidence" value="ECO:0007669"/>
    <property type="project" value="InterPro"/>
</dbReference>
<keyword evidence="14 15" id="KW-0472">Membrane</keyword>
<keyword evidence="12 15" id="KW-1133">Transmembrane helix</keyword>
<evidence type="ECO:0000256" key="8">
    <source>
        <dbReference type="ARBA" id="ARBA00022692"/>
    </source>
</evidence>
<keyword evidence="11" id="KW-0067">ATP-binding</keyword>
<dbReference type="SMART" id="SM00304">
    <property type="entry name" value="HAMP"/>
    <property type="match status" value="1"/>
</dbReference>
<dbReference type="Gene3D" id="3.30.565.10">
    <property type="entry name" value="Histidine kinase-like ATPase, C-terminal domain"/>
    <property type="match status" value="1"/>
</dbReference>
<dbReference type="CDD" id="cd00075">
    <property type="entry name" value="HATPase"/>
    <property type="match status" value="1"/>
</dbReference>
<comment type="subcellular location">
    <subcellularLocation>
        <location evidence="2">Cell membrane</location>
        <topology evidence="2">Multi-pass membrane protein</topology>
    </subcellularLocation>
</comment>
<dbReference type="Gene3D" id="6.10.340.10">
    <property type="match status" value="1"/>
</dbReference>
<evidence type="ECO:0000256" key="13">
    <source>
        <dbReference type="ARBA" id="ARBA00023012"/>
    </source>
</evidence>
<feature type="domain" description="HAMP" evidence="17">
    <location>
        <begin position="194"/>
        <end position="247"/>
    </location>
</feature>
<dbReference type="RefSeq" id="WP_141335529.1">
    <property type="nucleotide sequence ID" value="NZ_WNZX01000014.1"/>
</dbReference>
<dbReference type="Pfam" id="PF02518">
    <property type="entry name" value="HATPase_c"/>
    <property type="match status" value="1"/>
</dbReference>
<evidence type="ECO:0000313" key="18">
    <source>
        <dbReference type="EMBL" id="MUG72300.1"/>
    </source>
</evidence>
<dbReference type="InterPro" id="IPR003594">
    <property type="entry name" value="HATPase_dom"/>
</dbReference>
<dbReference type="FunFam" id="1.10.287.130:FF:000001">
    <property type="entry name" value="Two-component sensor histidine kinase"/>
    <property type="match status" value="1"/>
</dbReference>
<evidence type="ECO:0000256" key="12">
    <source>
        <dbReference type="ARBA" id="ARBA00022989"/>
    </source>
</evidence>
<dbReference type="PANTHER" id="PTHR45528:SF12">
    <property type="entry name" value="SENSOR HISTIDINE KINASE ARSS"/>
    <property type="match status" value="1"/>
</dbReference>
<dbReference type="EMBL" id="WNZX01000014">
    <property type="protein sequence ID" value="MUG72300.1"/>
    <property type="molecule type" value="Genomic_DNA"/>
</dbReference>
<evidence type="ECO:0000256" key="10">
    <source>
        <dbReference type="ARBA" id="ARBA00022777"/>
    </source>
</evidence>
<dbReference type="FunFam" id="3.30.565.10:FF:000006">
    <property type="entry name" value="Sensor histidine kinase WalK"/>
    <property type="match status" value="1"/>
</dbReference>
<feature type="transmembrane region" description="Helical" evidence="15">
    <location>
        <begin position="169"/>
        <end position="193"/>
    </location>
</feature>
<dbReference type="PANTHER" id="PTHR45528">
    <property type="entry name" value="SENSOR HISTIDINE KINASE CPXA"/>
    <property type="match status" value="1"/>
</dbReference>
<accession>A0A7X2ZC81</accession>
<evidence type="ECO:0000256" key="4">
    <source>
        <dbReference type="ARBA" id="ARBA00015735"/>
    </source>
</evidence>
<dbReference type="Pfam" id="PF00512">
    <property type="entry name" value="HisKA"/>
    <property type="match status" value="1"/>
</dbReference>
<dbReference type="GO" id="GO:0005886">
    <property type="term" value="C:plasma membrane"/>
    <property type="evidence" value="ECO:0007669"/>
    <property type="project" value="UniProtKB-SubCell"/>
</dbReference>
<dbReference type="InterPro" id="IPR003661">
    <property type="entry name" value="HisK_dim/P_dom"/>
</dbReference>
<dbReference type="SUPFAM" id="SSF158472">
    <property type="entry name" value="HAMP domain-like"/>
    <property type="match status" value="1"/>
</dbReference>
<evidence type="ECO:0000256" key="14">
    <source>
        <dbReference type="ARBA" id="ARBA00023136"/>
    </source>
</evidence>
<comment type="catalytic activity">
    <reaction evidence="1">
        <text>ATP + protein L-histidine = ADP + protein N-phospho-L-histidine.</text>
        <dbReference type="EC" id="2.7.13.3"/>
    </reaction>
</comment>
<comment type="caution">
    <text evidence="18">The sequence shown here is derived from an EMBL/GenBank/DDBJ whole genome shotgun (WGS) entry which is preliminary data.</text>
</comment>
<keyword evidence="5" id="KW-1003">Cell membrane</keyword>
<keyword evidence="6" id="KW-0597">Phosphoprotein</keyword>
<dbReference type="SUPFAM" id="SSF47384">
    <property type="entry name" value="Homodimeric domain of signal transducing histidine kinase"/>
    <property type="match status" value="1"/>
</dbReference>
<evidence type="ECO:0000256" key="11">
    <source>
        <dbReference type="ARBA" id="ARBA00022840"/>
    </source>
</evidence>
<reference evidence="18 19" key="1">
    <citation type="submission" date="2019-11" db="EMBL/GenBank/DDBJ databases">
        <title>Draft genome sequences of five Paenibacillus species of dairy origin.</title>
        <authorList>
            <person name="Olajide A.M."/>
            <person name="Chen S."/>
            <person name="Lapointe G."/>
        </authorList>
    </citation>
    <scope>NUCLEOTIDE SEQUENCE [LARGE SCALE GENOMIC DNA]</scope>
    <source>
        <strain evidence="18 19">2CS3</strain>
    </source>
</reference>
<evidence type="ECO:0000256" key="6">
    <source>
        <dbReference type="ARBA" id="ARBA00022553"/>
    </source>
</evidence>
<dbReference type="Pfam" id="PF00672">
    <property type="entry name" value="HAMP"/>
    <property type="match status" value="1"/>
</dbReference>
<dbReference type="PRINTS" id="PR00344">
    <property type="entry name" value="BCTRLSENSOR"/>
</dbReference>
<evidence type="ECO:0000256" key="5">
    <source>
        <dbReference type="ARBA" id="ARBA00022475"/>
    </source>
</evidence>
<dbReference type="InterPro" id="IPR041610">
    <property type="entry name" value="ArlS_N"/>
</dbReference>
<evidence type="ECO:0000259" key="16">
    <source>
        <dbReference type="PROSITE" id="PS50109"/>
    </source>
</evidence>
<dbReference type="SMART" id="SM00387">
    <property type="entry name" value="HATPase_c"/>
    <property type="match status" value="1"/>
</dbReference>
<feature type="domain" description="Histidine kinase" evidence="16">
    <location>
        <begin position="255"/>
        <end position="472"/>
    </location>
</feature>
<organism evidence="18 19">
    <name type="scientific">Paenibacillus validus</name>
    <dbReference type="NCBI Taxonomy" id="44253"/>
    <lineage>
        <taxon>Bacteria</taxon>
        <taxon>Bacillati</taxon>
        <taxon>Bacillota</taxon>
        <taxon>Bacilli</taxon>
        <taxon>Bacillales</taxon>
        <taxon>Paenibacillaceae</taxon>
        <taxon>Paenibacillus</taxon>
    </lineage>
</organism>
<evidence type="ECO:0000256" key="2">
    <source>
        <dbReference type="ARBA" id="ARBA00004651"/>
    </source>
</evidence>
<dbReference type="InterPro" id="IPR003660">
    <property type="entry name" value="HAMP_dom"/>
</dbReference>
<evidence type="ECO:0000256" key="7">
    <source>
        <dbReference type="ARBA" id="ARBA00022679"/>
    </source>
</evidence>
<evidence type="ECO:0000256" key="1">
    <source>
        <dbReference type="ARBA" id="ARBA00000085"/>
    </source>
</evidence>
<gene>
    <name evidence="18" type="ORF">GNP93_16640</name>
</gene>
<dbReference type="InterPro" id="IPR050398">
    <property type="entry name" value="HssS/ArlS-like"/>
</dbReference>
<dbReference type="PROSITE" id="PS50109">
    <property type="entry name" value="HIS_KIN"/>
    <property type="match status" value="1"/>
</dbReference>
<dbReference type="Pfam" id="PF18719">
    <property type="entry name" value="ArlS_N"/>
    <property type="match status" value="1"/>
</dbReference>
<keyword evidence="10" id="KW-0418">Kinase</keyword>
<dbReference type="Proteomes" id="UP000450917">
    <property type="component" value="Unassembled WGS sequence"/>
</dbReference>
<dbReference type="InterPro" id="IPR036097">
    <property type="entry name" value="HisK_dim/P_sf"/>
</dbReference>
<sequence length="473" mass="53945">MKAERYRFPICYHALPIKWKLTLWSALLLFLLFGAYNIVQYVFVERWMIKEEQASTQQDMREILNVLLEKEFRFEESEYSRIRSYLEKVNQSSQLIRVFDEKGLPIIAVSDDFPNEWIADNDAVLRANDNHSFSLDNMLVMRSPFTIFEFHGTVEIVKSMEDFEKLINAFLQVMLLCGLGAVMVSAFGGRLLARQLLRPLQAMNETMRRVKQNGLQERIQLTGSKDEIHSLMNLFNEMMDQVERSFAQQRQFVEDASHELRTPIAILEGHLAMLRRWGKQDPAVLEESLDISLHELARLKGLVQELLRLSRAERSVSGDEAREADPTPILSRLIKHAAALYPSFRFEAELEDLGGIRLAISEQHLEQIFIILMDNAVKYSGDSRTVRIRGAASDGQATLAVIDCGIGISEESLPYVWDRFYRADKSRSGEQGGYGLGLSIAKRLAEGCGGTIQIDSRLNEGTTVTVTFPEKIK</sequence>
<keyword evidence="9" id="KW-0547">Nucleotide-binding</keyword>
<dbReference type="GO" id="GO:0005524">
    <property type="term" value="F:ATP binding"/>
    <property type="evidence" value="ECO:0007669"/>
    <property type="project" value="UniProtKB-KW"/>
</dbReference>
<keyword evidence="8 15" id="KW-0812">Transmembrane</keyword>
<evidence type="ECO:0000256" key="3">
    <source>
        <dbReference type="ARBA" id="ARBA00012438"/>
    </source>
</evidence>
<dbReference type="SMART" id="SM00388">
    <property type="entry name" value="HisKA"/>
    <property type="match status" value="1"/>
</dbReference>